<dbReference type="PROSITE" id="PS51379">
    <property type="entry name" value="4FE4S_FER_2"/>
    <property type="match status" value="2"/>
</dbReference>
<proteinExistence type="predicted"/>
<name>A0A645CXY5_9ZZZZ</name>
<protein>
    <submittedName>
        <fullName evidence="2">Anaerobic sulfite reductase subunit A</fullName>
    </submittedName>
</protein>
<dbReference type="InterPro" id="IPR009051">
    <property type="entry name" value="Helical_ferredxn"/>
</dbReference>
<accession>A0A645CXY5</accession>
<dbReference type="InterPro" id="IPR017900">
    <property type="entry name" value="4Fe4S_Fe_S_CS"/>
</dbReference>
<dbReference type="SUPFAM" id="SSF46548">
    <property type="entry name" value="alpha-helical ferredoxin"/>
    <property type="match status" value="1"/>
</dbReference>
<evidence type="ECO:0000313" key="2">
    <source>
        <dbReference type="EMBL" id="MPM82060.1"/>
    </source>
</evidence>
<dbReference type="PROSITE" id="PS00198">
    <property type="entry name" value="4FE4S_FER_1"/>
    <property type="match status" value="2"/>
</dbReference>
<dbReference type="PANTHER" id="PTHR40447">
    <property type="entry name" value="ANAEROBIC SULFITE REDUCTASE SUBUNIT A"/>
    <property type="match status" value="1"/>
</dbReference>
<feature type="domain" description="4Fe-4S ferredoxin-type" evidence="1">
    <location>
        <begin position="92"/>
        <end position="125"/>
    </location>
</feature>
<dbReference type="InterPro" id="IPR017896">
    <property type="entry name" value="4Fe4S_Fe-S-bd"/>
</dbReference>
<gene>
    <name evidence="2" type="primary">asrA_6</name>
    <name evidence="2" type="ORF">SDC9_129118</name>
</gene>
<dbReference type="AlphaFoldDB" id="A0A645CXY5"/>
<dbReference type="Gene3D" id="1.10.1060.10">
    <property type="entry name" value="Alpha-helical ferredoxin"/>
    <property type="match status" value="1"/>
</dbReference>
<dbReference type="GO" id="GO:0051536">
    <property type="term" value="F:iron-sulfur cluster binding"/>
    <property type="evidence" value="ECO:0007669"/>
    <property type="project" value="InterPro"/>
</dbReference>
<dbReference type="EMBL" id="VSSQ01031246">
    <property type="protein sequence ID" value="MPM82060.1"/>
    <property type="molecule type" value="Genomic_DNA"/>
</dbReference>
<reference evidence="2" key="1">
    <citation type="submission" date="2019-08" db="EMBL/GenBank/DDBJ databases">
        <authorList>
            <person name="Kucharzyk K."/>
            <person name="Murdoch R.W."/>
            <person name="Higgins S."/>
            <person name="Loffler F."/>
        </authorList>
    </citation>
    <scope>NUCLEOTIDE SEQUENCE</scope>
</reference>
<sequence length="132" mass="14958">MSAEECSKQAEIFESDVWGELSQTCLGCGTCTYVCPTCHCYDIRDYEVNDKVERYRCWDSCMFSDFTNMAGGNPRTTRLARFRQRYMHKLVYFPANNEGTYACVGCGRCLQKCPVSLNIVKVAKALGVTKNV</sequence>
<feature type="domain" description="4Fe-4S ferredoxin-type" evidence="1">
    <location>
        <begin position="15"/>
        <end position="46"/>
    </location>
</feature>
<dbReference type="Pfam" id="PF17179">
    <property type="entry name" value="Fer4_22"/>
    <property type="match status" value="1"/>
</dbReference>
<comment type="caution">
    <text evidence="2">The sequence shown here is derived from an EMBL/GenBank/DDBJ whole genome shotgun (WGS) entry which is preliminary data.</text>
</comment>
<evidence type="ECO:0000259" key="1">
    <source>
        <dbReference type="PROSITE" id="PS51379"/>
    </source>
</evidence>
<dbReference type="PANTHER" id="PTHR40447:SF1">
    <property type="entry name" value="ANAEROBIC SULFITE REDUCTASE SUBUNIT A"/>
    <property type="match status" value="1"/>
</dbReference>
<organism evidence="2">
    <name type="scientific">bioreactor metagenome</name>
    <dbReference type="NCBI Taxonomy" id="1076179"/>
    <lineage>
        <taxon>unclassified sequences</taxon>
        <taxon>metagenomes</taxon>
        <taxon>ecological metagenomes</taxon>
    </lineage>
</organism>